<feature type="chain" id="PRO_5011607668" evidence="1">
    <location>
        <begin position="29"/>
        <end position="418"/>
    </location>
</feature>
<sequence length="418" mass="44325">MGFRRLLDRLAVAAVAGLCLTWASPAFAGGPFPEAVSVEAAAPGRDRVRMNRRVFDRVWSDVRTQYYDPGLHGVDWNAARRTFRPRALAAADDRALYAALNEMLDLLDDDHAGAAPPAVARRQDTLRERRPAIGVSLRAIDPASGHYRVERVRPGSPADRAGVRAGWTLATGEPGQWSPEQDVEAGRPIQLDFTDETGAPRPLQVAPEILEPEPAFVADRSRPGVVVLRVEGFEAGLGDWMGEELARTGPDVDVIVDLRGNPGGRLMEADAVLSCFLPRDLRWATRTGRSGRTIEMRTAGGCGPLEGPAPHEVVVLVDGDSRSAAELTPAALQEARRALVIGEPTAGAVLISQETRLPDGGKLTLSRADFVTAGGVRLEKRGVTPDLPAEGDAALLAAIAALSQPTLAAAEGGAAPGL</sequence>
<dbReference type="PANTHER" id="PTHR32060:SF30">
    <property type="entry name" value="CARBOXY-TERMINAL PROCESSING PROTEASE CTPA"/>
    <property type="match status" value="1"/>
</dbReference>
<reference evidence="4" key="1">
    <citation type="submission" date="2016-10" db="EMBL/GenBank/DDBJ databases">
        <authorList>
            <person name="Varghese N."/>
            <person name="Submissions S."/>
        </authorList>
    </citation>
    <scope>NUCLEOTIDE SEQUENCE [LARGE SCALE GENOMIC DNA]</scope>
    <source>
        <strain evidence="4">CGMCC 1.10683</strain>
    </source>
</reference>
<dbReference type="InterPro" id="IPR029045">
    <property type="entry name" value="ClpP/crotonase-like_dom_sf"/>
</dbReference>
<dbReference type="Proteomes" id="UP000198788">
    <property type="component" value="Unassembled WGS sequence"/>
</dbReference>
<gene>
    <name evidence="3" type="ORF">SAMN05192570_2432</name>
</gene>
<feature type="signal peptide" evidence="1">
    <location>
        <begin position="1"/>
        <end position="28"/>
    </location>
</feature>
<proteinExistence type="predicted"/>
<evidence type="ECO:0000259" key="2">
    <source>
        <dbReference type="SMART" id="SM00245"/>
    </source>
</evidence>
<keyword evidence="3" id="KW-0378">Hydrolase</keyword>
<evidence type="ECO:0000256" key="1">
    <source>
        <dbReference type="SAM" id="SignalP"/>
    </source>
</evidence>
<dbReference type="OrthoDB" id="9758793at2"/>
<dbReference type="CDD" id="cd07562">
    <property type="entry name" value="Peptidase_S41_TRI"/>
    <property type="match status" value="1"/>
</dbReference>
<dbReference type="RefSeq" id="WP_092310982.1">
    <property type="nucleotide sequence ID" value="NZ_FOZV01000005.1"/>
</dbReference>
<dbReference type="Gene3D" id="2.30.42.10">
    <property type="match status" value="1"/>
</dbReference>
<dbReference type="GO" id="GO:0030288">
    <property type="term" value="C:outer membrane-bounded periplasmic space"/>
    <property type="evidence" value="ECO:0007669"/>
    <property type="project" value="TreeGrafter"/>
</dbReference>
<dbReference type="GO" id="GO:0008236">
    <property type="term" value="F:serine-type peptidase activity"/>
    <property type="evidence" value="ECO:0007669"/>
    <property type="project" value="InterPro"/>
</dbReference>
<dbReference type="GO" id="GO:0006508">
    <property type="term" value="P:proteolysis"/>
    <property type="evidence" value="ECO:0007669"/>
    <property type="project" value="UniProtKB-KW"/>
</dbReference>
<dbReference type="GO" id="GO:0007165">
    <property type="term" value="P:signal transduction"/>
    <property type="evidence" value="ECO:0007669"/>
    <property type="project" value="TreeGrafter"/>
</dbReference>
<organism evidence="3 4">
    <name type="scientific">Brevundimonas viscosa</name>
    <dbReference type="NCBI Taxonomy" id="871741"/>
    <lineage>
        <taxon>Bacteria</taxon>
        <taxon>Pseudomonadati</taxon>
        <taxon>Pseudomonadota</taxon>
        <taxon>Alphaproteobacteria</taxon>
        <taxon>Caulobacterales</taxon>
        <taxon>Caulobacteraceae</taxon>
        <taxon>Brevundimonas</taxon>
    </lineage>
</organism>
<dbReference type="InterPro" id="IPR005151">
    <property type="entry name" value="Tail-specific_protease"/>
</dbReference>
<dbReference type="AlphaFoldDB" id="A0A1I6SHS6"/>
<dbReference type="SMART" id="SM00245">
    <property type="entry name" value="TSPc"/>
    <property type="match status" value="1"/>
</dbReference>
<accession>A0A1I6SHS6</accession>
<dbReference type="GO" id="GO:0004175">
    <property type="term" value="F:endopeptidase activity"/>
    <property type="evidence" value="ECO:0007669"/>
    <property type="project" value="TreeGrafter"/>
</dbReference>
<dbReference type="Pfam" id="PF03572">
    <property type="entry name" value="Peptidase_S41"/>
    <property type="match status" value="1"/>
</dbReference>
<feature type="domain" description="Tail specific protease" evidence="2">
    <location>
        <begin position="198"/>
        <end position="390"/>
    </location>
</feature>
<evidence type="ECO:0000313" key="4">
    <source>
        <dbReference type="Proteomes" id="UP000198788"/>
    </source>
</evidence>
<dbReference type="EMBL" id="FOZV01000005">
    <property type="protein sequence ID" value="SFS76464.1"/>
    <property type="molecule type" value="Genomic_DNA"/>
</dbReference>
<dbReference type="Gene3D" id="3.30.750.44">
    <property type="match status" value="1"/>
</dbReference>
<evidence type="ECO:0000313" key="3">
    <source>
        <dbReference type="EMBL" id="SFS76464.1"/>
    </source>
</evidence>
<dbReference type="Gene3D" id="3.90.226.10">
    <property type="entry name" value="2-enoyl-CoA Hydratase, Chain A, domain 1"/>
    <property type="match status" value="1"/>
</dbReference>
<keyword evidence="4" id="KW-1185">Reference proteome</keyword>
<dbReference type="InterPro" id="IPR036034">
    <property type="entry name" value="PDZ_sf"/>
</dbReference>
<keyword evidence="3" id="KW-0645">Protease</keyword>
<keyword evidence="1" id="KW-0732">Signal</keyword>
<dbReference type="SUPFAM" id="SSF52096">
    <property type="entry name" value="ClpP/crotonase"/>
    <property type="match status" value="1"/>
</dbReference>
<protein>
    <submittedName>
        <fullName evidence="3">Carboxyl-terminal processing protease</fullName>
    </submittedName>
</protein>
<dbReference type="Pfam" id="PF14684">
    <property type="entry name" value="Tricorn_C1"/>
    <property type="match status" value="1"/>
</dbReference>
<dbReference type="InterPro" id="IPR028204">
    <property type="entry name" value="Tricorn_C1"/>
</dbReference>
<name>A0A1I6SHS6_9CAUL</name>
<dbReference type="STRING" id="871741.SAMN05192570_2432"/>
<dbReference type="SUPFAM" id="SSF50156">
    <property type="entry name" value="PDZ domain-like"/>
    <property type="match status" value="1"/>
</dbReference>
<dbReference type="PANTHER" id="PTHR32060">
    <property type="entry name" value="TAIL-SPECIFIC PROTEASE"/>
    <property type="match status" value="1"/>
</dbReference>